<reference evidence="1 2" key="1">
    <citation type="submission" date="2022-04" db="EMBL/GenBank/DDBJ databases">
        <title>Positive selection, recombination, and allopatry shape intraspecific diversity of widespread and dominant cyanobacteria.</title>
        <authorList>
            <person name="Wei J."/>
            <person name="Shu W."/>
            <person name="Hu C."/>
        </authorList>
    </citation>
    <scope>NUCLEOTIDE SEQUENCE [LARGE SCALE GENOMIC DNA]</scope>
    <source>
        <strain evidence="1 2">GB2-A4</strain>
    </source>
</reference>
<accession>A0ABV0J6J9</accession>
<sequence>MRTINLETSACRHCRYYTPEGRRGGSCQQLNVPVRGSWKACSLAIPPFAPSWEKSEEIMNWSESTLILGDVISLDCSPINFSERKDDLAVRSLAK</sequence>
<keyword evidence="2" id="KW-1185">Reference proteome</keyword>
<evidence type="ECO:0000313" key="1">
    <source>
        <dbReference type="EMBL" id="MEP0816770.1"/>
    </source>
</evidence>
<comment type="caution">
    <text evidence="1">The sequence shown here is derived from an EMBL/GenBank/DDBJ whole genome shotgun (WGS) entry which is preliminary data.</text>
</comment>
<evidence type="ECO:0000313" key="2">
    <source>
        <dbReference type="Proteomes" id="UP001464891"/>
    </source>
</evidence>
<dbReference type="Proteomes" id="UP001464891">
    <property type="component" value="Unassembled WGS sequence"/>
</dbReference>
<protein>
    <submittedName>
        <fullName evidence="1">Uncharacterized protein</fullName>
    </submittedName>
</protein>
<dbReference type="RefSeq" id="WP_190438813.1">
    <property type="nucleotide sequence ID" value="NZ_JAMPKM010000003.1"/>
</dbReference>
<gene>
    <name evidence="1" type="ORF">NC998_06650</name>
</gene>
<proteinExistence type="predicted"/>
<organism evidence="1 2">
    <name type="scientific">Trichocoleus desertorum GB2-A4</name>
    <dbReference type="NCBI Taxonomy" id="2933944"/>
    <lineage>
        <taxon>Bacteria</taxon>
        <taxon>Bacillati</taxon>
        <taxon>Cyanobacteriota</taxon>
        <taxon>Cyanophyceae</taxon>
        <taxon>Leptolyngbyales</taxon>
        <taxon>Trichocoleusaceae</taxon>
        <taxon>Trichocoleus</taxon>
    </lineage>
</organism>
<name>A0ABV0J6J9_9CYAN</name>
<dbReference type="EMBL" id="JAMPKM010000003">
    <property type="protein sequence ID" value="MEP0816770.1"/>
    <property type="molecule type" value="Genomic_DNA"/>
</dbReference>